<keyword evidence="3" id="KW-1185">Reference proteome</keyword>
<dbReference type="STRING" id="84645.A0A498LRY8"/>
<feature type="compositionally biased region" description="Polar residues" evidence="1">
    <location>
        <begin position="8"/>
        <end position="19"/>
    </location>
</feature>
<dbReference type="PANTHER" id="PTHR10773">
    <property type="entry name" value="DNA-DIRECTED RNA POLYMERASES I, II, AND III SUBUNIT RPABC2"/>
    <property type="match status" value="1"/>
</dbReference>
<comment type="caution">
    <text evidence="2">The sequence shown here is derived from an EMBL/GenBank/DDBJ whole genome shotgun (WGS) entry which is preliminary data.</text>
</comment>
<gene>
    <name evidence="2" type="ORF">ROHU_010729</name>
</gene>
<dbReference type="PANTHER" id="PTHR10773:SF19">
    <property type="match status" value="1"/>
</dbReference>
<organism evidence="2 3">
    <name type="scientific">Labeo rohita</name>
    <name type="common">Indian major carp</name>
    <name type="synonym">Cyprinus rohita</name>
    <dbReference type="NCBI Taxonomy" id="84645"/>
    <lineage>
        <taxon>Eukaryota</taxon>
        <taxon>Metazoa</taxon>
        <taxon>Chordata</taxon>
        <taxon>Craniata</taxon>
        <taxon>Vertebrata</taxon>
        <taxon>Euteleostomi</taxon>
        <taxon>Actinopterygii</taxon>
        <taxon>Neopterygii</taxon>
        <taxon>Teleostei</taxon>
        <taxon>Ostariophysi</taxon>
        <taxon>Cypriniformes</taxon>
        <taxon>Cyprinidae</taxon>
        <taxon>Labeoninae</taxon>
        <taxon>Labeonini</taxon>
        <taxon>Labeo</taxon>
    </lineage>
</organism>
<evidence type="ECO:0000256" key="1">
    <source>
        <dbReference type="SAM" id="MobiDB-lite"/>
    </source>
</evidence>
<dbReference type="AlphaFoldDB" id="A0A498LRY8"/>
<reference evidence="2 3" key="1">
    <citation type="submission" date="2018-03" db="EMBL/GenBank/DDBJ databases">
        <title>Draft genome sequence of Rohu Carp (Labeo rohita).</title>
        <authorList>
            <person name="Das P."/>
            <person name="Kushwaha B."/>
            <person name="Joshi C.G."/>
            <person name="Kumar D."/>
            <person name="Nagpure N.S."/>
            <person name="Sahoo L."/>
            <person name="Das S.P."/>
            <person name="Bit A."/>
            <person name="Patnaik S."/>
            <person name="Meher P.K."/>
            <person name="Jayasankar P."/>
            <person name="Koringa P.G."/>
            <person name="Patel N.V."/>
            <person name="Hinsu A.T."/>
            <person name="Kumar R."/>
            <person name="Pandey M."/>
            <person name="Agarwal S."/>
            <person name="Srivastava S."/>
            <person name="Singh M."/>
            <person name="Iquebal M.A."/>
            <person name="Jaiswal S."/>
            <person name="Angadi U.B."/>
            <person name="Kumar N."/>
            <person name="Raza M."/>
            <person name="Shah T.M."/>
            <person name="Rai A."/>
            <person name="Jena J.K."/>
        </authorList>
    </citation>
    <scope>NUCLEOTIDE SEQUENCE [LARGE SCALE GENOMIC DNA]</scope>
    <source>
        <strain evidence="2">DASCIFA01</strain>
        <tissue evidence="2">Testis</tissue>
    </source>
</reference>
<proteinExistence type="predicted"/>
<feature type="region of interest" description="Disordered" evidence="1">
    <location>
        <begin position="1"/>
        <end position="24"/>
    </location>
</feature>
<dbReference type="Proteomes" id="UP000290572">
    <property type="component" value="Unassembled WGS sequence"/>
</dbReference>
<sequence length="196" mass="22267">MAAHSLTGKKSNANGSLPSRPQLDPEKMEQLFIRKYRPFEIETGNSCFTVVLNDVMGLEEGSMQGYPLEDIFSAIKGIRKDRVSRVAKYYAETAEAHPERRGGARHSEEHNKRRQLIAAHIQSFTCRASHYGRRGASGHKYLPSDLNMHKMYELFEAQNHAQTSYSLCYSVFSKDLNLGFGHPAQVQDQDYRSKPN</sequence>
<protein>
    <submittedName>
        <fullName evidence="2">Interferon-induced 44-like protein</fullName>
    </submittedName>
</protein>
<evidence type="ECO:0000313" key="3">
    <source>
        <dbReference type="Proteomes" id="UP000290572"/>
    </source>
</evidence>
<dbReference type="EMBL" id="QBIY01013160">
    <property type="protein sequence ID" value="RXN10930.1"/>
    <property type="molecule type" value="Genomic_DNA"/>
</dbReference>
<evidence type="ECO:0000313" key="2">
    <source>
        <dbReference type="EMBL" id="RXN10930.1"/>
    </source>
</evidence>
<name>A0A498LRY8_LABRO</name>
<accession>A0A498LRY8</accession>